<evidence type="ECO:0000256" key="5">
    <source>
        <dbReference type="ARBA" id="ARBA00023288"/>
    </source>
</evidence>
<accession>A0A1I3ALK7</accession>
<dbReference type="OrthoDB" id="9812878at2"/>
<evidence type="ECO:0000313" key="9">
    <source>
        <dbReference type="EMBL" id="SFH50937.1"/>
    </source>
</evidence>
<dbReference type="PANTHER" id="PTHR30429">
    <property type="entry name" value="D-METHIONINE-BINDING LIPOPROTEIN METQ"/>
    <property type="match status" value="1"/>
</dbReference>
<dbReference type="Pfam" id="PF03180">
    <property type="entry name" value="Lipoprotein_9"/>
    <property type="match status" value="1"/>
</dbReference>
<dbReference type="InterPro" id="IPR004872">
    <property type="entry name" value="Lipoprotein_NlpA"/>
</dbReference>
<evidence type="ECO:0000256" key="4">
    <source>
        <dbReference type="ARBA" id="ARBA00023139"/>
    </source>
</evidence>
<gene>
    <name evidence="9" type="ORF">SAMN04489868_10110</name>
</gene>
<evidence type="ECO:0000256" key="7">
    <source>
        <dbReference type="PIRSR" id="PIRSR002854-1"/>
    </source>
</evidence>
<evidence type="ECO:0000256" key="6">
    <source>
        <dbReference type="PIRNR" id="PIRNR002854"/>
    </source>
</evidence>
<dbReference type="SUPFAM" id="SSF53850">
    <property type="entry name" value="Periplasmic binding protein-like II"/>
    <property type="match status" value="1"/>
</dbReference>
<dbReference type="EMBL" id="FOQE01000001">
    <property type="protein sequence ID" value="SFH50937.1"/>
    <property type="molecule type" value="Genomic_DNA"/>
</dbReference>
<comment type="subcellular location">
    <subcellularLocation>
        <location evidence="1">Membrane</location>
        <topology evidence="1">Lipid-anchor</topology>
    </subcellularLocation>
</comment>
<dbReference type="AlphaFoldDB" id="A0A1I3ALK7"/>
<dbReference type="RefSeq" id="WP_092090678.1">
    <property type="nucleotide sequence ID" value="NZ_FOQE01000001.1"/>
</dbReference>
<dbReference type="Gene3D" id="3.40.190.10">
    <property type="entry name" value="Periplasmic binding protein-like II"/>
    <property type="match status" value="2"/>
</dbReference>
<evidence type="ECO:0000256" key="2">
    <source>
        <dbReference type="ARBA" id="ARBA00022729"/>
    </source>
</evidence>
<comment type="similarity">
    <text evidence="6">Belongs to the nlpA lipoprotein family.</text>
</comment>
<keyword evidence="5 6" id="KW-0449">Lipoprotein</keyword>
<dbReference type="PIRSF" id="PIRSF002854">
    <property type="entry name" value="MetQ"/>
    <property type="match status" value="1"/>
</dbReference>
<sequence>MKIVKKGFLSLILTFALLLIAACGSTSSADEQVVTLGVVGEDQDVWDFVADKLAKEGITLKLVKFTDYTQPNTALAEHELDLNAFQHQIFLDSYNEDSGTNLVSIADTVIAPLGLYSDKLTSLDELNEQDHIAIPNDVTNGGRALLLLQTAGLITVDPSAGSTPTINDITENPLNLSIDELDAAQTARALPDVAISVINSGMAVDAGFVPTQDAIFLEPVDEQSQPYINIIVANSEDTDHALYKKVVEAYQAEDTKEVIEKTSKGSSIPAW</sequence>
<name>A0A1I3ALK7_9LACT</name>
<protein>
    <recommendedName>
        <fullName evidence="6">Lipoprotein</fullName>
    </recommendedName>
</protein>
<keyword evidence="3" id="KW-0472">Membrane</keyword>
<keyword evidence="4" id="KW-0564">Palmitate</keyword>
<dbReference type="PANTHER" id="PTHR30429:SF3">
    <property type="entry name" value="LIPOPROTEIN"/>
    <property type="match status" value="1"/>
</dbReference>
<reference evidence="9 10" key="1">
    <citation type="submission" date="2016-10" db="EMBL/GenBank/DDBJ databases">
        <authorList>
            <person name="de Groot N.N."/>
        </authorList>
    </citation>
    <scope>NUCLEOTIDE SEQUENCE [LARGE SCALE GENOMIC DNA]</scope>
    <source>
        <strain evidence="9 10">DSM 27630</strain>
    </source>
</reference>
<feature type="lipid moiety-binding region" description="S-diacylglycerol cysteine" evidence="7">
    <location>
        <position position="23"/>
    </location>
</feature>
<evidence type="ECO:0000256" key="1">
    <source>
        <dbReference type="ARBA" id="ARBA00004635"/>
    </source>
</evidence>
<proteinExistence type="inferred from homology"/>
<organism evidence="9 10">
    <name type="scientific">Pisciglobus halotolerans</name>
    <dbReference type="NCBI Taxonomy" id="745365"/>
    <lineage>
        <taxon>Bacteria</taxon>
        <taxon>Bacillati</taxon>
        <taxon>Bacillota</taxon>
        <taxon>Bacilli</taxon>
        <taxon>Lactobacillales</taxon>
        <taxon>Carnobacteriaceae</taxon>
    </lineage>
</organism>
<dbReference type="PROSITE" id="PS51257">
    <property type="entry name" value="PROKAR_LIPOPROTEIN"/>
    <property type="match status" value="1"/>
</dbReference>
<keyword evidence="2 8" id="KW-0732">Signal</keyword>
<keyword evidence="10" id="KW-1185">Reference proteome</keyword>
<feature type="signal peptide" evidence="8">
    <location>
        <begin position="1"/>
        <end position="21"/>
    </location>
</feature>
<dbReference type="GO" id="GO:0016020">
    <property type="term" value="C:membrane"/>
    <property type="evidence" value="ECO:0007669"/>
    <property type="project" value="UniProtKB-SubCell"/>
</dbReference>
<dbReference type="Proteomes" id="UP000198668">
    <property type="component" value="Unassembled WGS sequence"/>
</dbReference>
<evidence type="ECO:0000313" key="10">
    <source>
        <dbReference type="Proteomes" id="UP000198668"/>
    </source>
</evidence>
<feature type="chain" id="PRO_5038915806" description="Lipoprotein" evidence="8">
    <location>
        <begin position="22"/>
        <end position="271"/>
    </location>
</feature>
<evidence type="ECO:0000256" key="3">
    <source>
        <dbReference type="ARBA" id="ARBA00023136"/>
    </source>
</evidence>
<evidence type="ECO:0000256" key="8">
    <source>
        <dbReference type="SAM" id="SignalP"/>
    </source>
</evidence>